<proteinExistence type="predicted"/>
<comment type="caution">
    <text evidence="2">The sequence shown here is derived from an EMBL/GenBank/DDBJ whole genome shotgun (WGS) entry which is preliminary data.</text>
</comment>
<evidence type="ECO:0000313" key="2">
    <source>
        <dbReference type="EMBL" id="KZM97832.1"/>
    </source>
</evidence>
<gene>
    <name evidence="2" type="ORF">DCAR_014806</name>
</gene>
<evidence type="ECO:0000256" key="1">
    <source>
        <dbReference type="SAM" id="MobiDB-lite"/>
    </source>
</evidence>
<sequence length="304" mass="34499">MKMKRVAVDASSNGEARTKSRLQSLMQDYQELQKEVESSRSKLKNIKQRKGTLQAEVRFLRRRYKYLVNSKSMSQERGKELMQGKDPRKRFAKVENFNRKEAALRALPPVFKPSNNIKVYTGNEISLQSKISSFVANRKGKHQGGKNVTRFYPTPSNLNPEGRSYKGKEVVSHEIPITMIDLNKQEPTYNGIGLAAMHTPASVLDLTLNEATFSSKQTTDKSRAPIFDLNQELVEEEEFQDNSEMARQDMLSDLHLSLCRNAGDSSSRVVKRKISWQDPVALRVAAFKWRRMAVVVVSTCAAIA</sequence>
<protein>
    <submittedName>
        <fullName evidence="2">Uncharacterized protein</fullName>
    </submittedName>
</protein>
<dbReference type="EMBL" id="LNRQ01000004">
    <property type="protein sequence ID" value="KZM97832.1"/>
    <property type="molecule type" value="Genomic_DNA"/>
</dbReference>
<dbReference type="AlphaFoldDB" id="A0A162A911"/>
<organism evidence="2">
    <name type="scientific">Daucus carota subsp. sativus</name>
    <name type="common">Carrot</name>
    <dbReference type="NCBI Taxonomy" id="79200"/>
    <lineage>
        <taxon>Eukaryota</taxon>
        <taxon>Viridiplantae</taxon>
        <taxon>Streptophyta</taxon>
        <taxon>Embryophyta</taxon>
        <taxon>Tracheophyta</taxon>
        <taxon>Spermatophyta</taxon>
        <taxon>Magnoliopsida</taxon>
        <taxon>eudicotyledons</taxon>
        <taxon>Gunneridae</taxon>
        <taxon>Pentapetalae</taxon>
        <taxon>asterids</taxon>
        <taxon>campanulids</taxon>
        <taxon>Apiales</taxon>
        <taxon>Apiaceae</taxon>
        <taxon>Apioideae</taxon>
        <taxon>Scandiceae</taxon>
        <taxon>Daucinae</taxon>
        <taxon>Daucus</taxon>
        <taxon>Daucus sect. Daucus</taxon>
    </lineage>
</organism>
<feature type="region of interest" description="Disordered" evidence="1">
    <location>
        <begin position="1"/>
        <end position="21"/>
    </location>
</feature>
<dbReference type="PANTHER" id="PTHR34807">
    <property type="entry name" value="OS08G0270800 PROTEIN"/>
    <property type="match status" value="1"/>
</dbReference>
<name>A0A162A911_DAUCS</name>
<dbReference type="PANTHER" id="PTHR34807:SF3">
    <property type="entry name" value="OS08G0270800 PROTEIN"/>
    <property type="match status" value="1"/>
</dbReference>
<accession>A0A162A911</accession>
<dbReference type="OMA" id="DTEAMRH"/>
<reference evidence="2" key="1">
    <citation type="journal article" date="2016" name="Nat. Genet.">
        <title>A high-quality carrot genome assembly provides new insights into carotenoid accumulation and asterid genome evolution.</title>
        <authorList>
            <person name="Iorizzo M."/>
            <person name="Ellison S."/>
            <person name="Senalik D."/>
            <person name="Zeng P."/>
            <person name="Satapoomin P."/>
            <person name="Huang J."/>
            <person name="Bowman M."/>
            <person name="Iovene M."/>
            <person name="Sanseverino W."/>
            <person name="Cavagnaro P."/>
            <person name="Yildiz M."/>
            <person name="Macko-Podgorni A."/>
            <person name="Moranska E."/>
            <person name="Grzebelus E."/>
            <person name="Grzebelus D."/>
            <person name="Ashrafi H."/>
            <person name="Zheng Z."/>
            <person name="Cheng S."/>
            <person name="Spooner D."/>
            <person name="Van Deynze A."/>
            <person name="Simon P."/>
        </authorList>
    </citation>
    <scope>NUCLEOTIDE SEQUENCE [LARGE SCALE GENOMIC DNA]</scope>
    <source>
        <tissue evidence="2">Leaf</tissue>
    </source>
</reference>
<dbReference type="Gramene" id="KZM97832">
    <property type="protein sequence ID" value="KZM97832"/>
    <property type="gene ID" value="DCAR_014806"/>
</dbReference>
<feature type="compositionally biased region" description="Polar residues" evidence="1">
    <location>
        <begin position="10"/>
        <end position="21"/>
    </location>
</feature>